<dbReference type="Proteomes" id="UP001054837">
    <property type="component" value="Unassembled WGS sequence"/>
</dbReference>
<evidence type="ECO:0000256" key="1">
    <source>
        <dbReference type="SAM" id="Phobius"/>
    </source>
</evidence>
<keyword evidence="1" id="KW-0812">Transmembrane</keyword>
<comment type="caution">
    <text evidence="2">The sequence shown here is derived from an EMBL/GenBank/DDBJ whole genome shotgun (WGS) entry which is preliminary data.</text>
</comment>
<keyword evidence="3" id="KW-1185">Reference proteome</keyword>
<keyword evidence="1" id="KW-0472">Membrane</keyword>
<dbReference type="AlphaFoldDB" id="A0AAV4RXN9"/>
<sequence>MGSVIKPPPWPPPLFEIISLHQGLVFAFLIGLFLGCVIRKSTNVAARVGNTVAGGFWKLCPNDPQVLFRSPSDSMHLPKSIFQINPKGTMLFADALGSGAIRRERNDDWRMKCHSDAK</sequence>
<reference evidence="2 3" key="1">
    <citation type="submission" date="2021-06" db="EMBL/GenBank/DDBJ databases">
        <title>Caerostris darwini draft genome.</title>
        <authorList>
            <person name="Kono N."/>
            <person name="Arakawa K."/>
        </authorList>
    </citation>
    <scope>NUCLEOTIDE SEQUENCE [LARGE SCALE GENOMIC DNA]</scope>
</reference>
<organism evidence="2 3">
    <name type="scientific">Caerostris darwini</name>
    <dbReference type="NCBI Taxonomy" id="1538125"/>
    <lineage>
        <taxon>Eukaryota</taxon>
        <taxon>Metazoa</taxon>
        <taxon>Ecdysozoa</taxon>
        <taxon>Arthropoda</taxon>
        <taxon>Chelicerata</taxon>
        <taxon>Arachnida</taxon>
        <taxon>Araneae</taxon>
        <taxon>Araneomorphae</taxon>
        <taxon>Entelegynae</taxon>
        <taxon>Araneoidea</taxon>
        <taxon>Araneidae</taxon>
        <taxon>Caerostris</taxon>
    </lineage>
</organism>
<name>A0AAV4RXN9_9ARAC</name>
<protein>
    <submittedName>
        <fullName evidence="2">Uncharacterized protein</fullName>
    </submittedName>
</protein>
<evidence type="ECO:0000313" key="2">
    <source>
        <dbReference type="EMBL" id="GIY25626.1"/>
    </source>
</evidence>
<proteinExistence type="predicted"/>
<dbReference type="EMBL" id="BPLQ01006841">
    <property type="protein sequence ID" value="GIY25626.1"/>
    <property type="molecule type" value="Genomic_DNA"/>
</dbReference>
<keyword evidence="1" id="KW-1133">Transmembrane helix</keyword>
<gene>
    <name evidence="2" type="ORF">CDAR_263201</name>
</gene>
<evidence type="ECO:0000313" key="3">
    <source>
        <dbReference type="Proteomes" id="UP001054837"/>
    </source>
</evidence>
<accession>A0AAV4RXN9</accession>
<feature type="transmembrane region" description="Helical" evidence="1">
    <location>
        <begin position="20"/>
        <end position="38"/>
    </location>
</feature>